<comment type="catalytic activity">
    <reaction evidence="12">
        <text>ssDNA + n NTP = ssDNA/pppN(pN)n-1 hybrid + (n-1) diphosphate.</text>
        <dbReference type="EC" id="2.7.7.101"/>
    </reaction>
</comment>
<dbReference type="SUPFAM" id="SSF48024">
    <property type="entry name" value="N-terminal domain of DnaB helicase"/>
    <property type="match status" value="1"/>
</dbReference>
<dbReference type="GO" id="GO:0005524">
    <property type="term" value="F:ATP binding"/>
    <property type="evidence" value="ECO:0007669"/>
    <property type="project" value="InterPro"/>
</dbReference>
<evidence type="ECO:0000256" key="7">
    <source>
        <dbReference type="ARBA" id="ARBA00022771"/>
    </source>
</evidence>
<keyword evidence="11 12" id="KW-0804">Transcription</keyword>
<dbReference type="InterPro" id="IPR037068">
    <property type="entry name" value="DNA_primase_core_N_sf"/>
</dbReference>
<keyword evidence="4 12" id="KW-0548">Nucleotidyltransferase</keyword>
<dbReference type="CDD" id="cd03364">
    <property type="entry name" value="TOPRIM_DnaG_primases"/>
    <property type="match status" value="1"/>
</dbReference>
<dbReference type="InterPro" id="IPR036185">
    <property type="entry name" value="DNA_heli_DnaB-like_N_sf"/>
</dbReference>
<organism evidence="17 18">
    <name type="scientific">Alkalibacterium kapii</name>
    <dbReference type="NCBI Taxonomy" id="426704"/>
    <lineage>
        <taxon>Bacteria</taxon>
        <taxon>Bacillati</taxon>
        <taxon>Bacillota</taxon>
        <taxon>Bacilli</taxon>
        <taxon>Lactobacillales</taxon>
        <taxon>Carnobacteriaceae</taxon>
        <taxon>Alkalibacterium</taxon>
    </lineage>
</organism>
<dbReference type="GO" id="GO:0000428">
    <property type="term" value="C:DNA-directed RNA polymerase complex"/>
    <property type="evidence" value="ECO:0007669"/>
    <property type="project" value="UniProtKB-KW"/>
</dbReference>
<dbReference type="InterPro" id="IPR016136">
    <property type="entry name" value="DNA_helicase_N/primase_C"/>
</dbReference>
<evidence type="ECO:0000256" key="14">
    <source>
        <dbReference type="PIRSR" id="PIRSR002811-1"/>
    </source>
</evidence>
<name>A0A511AR32_9LACT</name>
<dbReference type="Pfam" id="PF01807">
    <property type="entry name" value="Zn_ribbon_DnaG"/>
    <property type="match status" value="1"/>
</dbReference>
<feature type="zinc finger region" description="CHC2-type" evidence="12 14">
    <location>
        <begin position="39"/>
        <end position="63"/>
    </location>
</feature>
<feature type="compositionally biased region" description="Basic and acidic residues" evidence="15">
    <location>
        <begin position="458"/>
        <end position="467"/>
    </location>
</feature>
<dbReference type="PROSITE" id="PS50880">
    <property type="entry name" value="TOPRIM"/>
    <property type="match status" value="1"/>
</dbReference>
<accession>A0A511AR32</accession>
<dbReference type="Pfam" id="PF10410">
    <property type="entry name" value="DnaB_bind"/>
    <property type="match status" value="1"/>
</dbReference>
<keyword evidence="2 12" id="KW-0639">Primosome</keyword>
<dbReference type="SUPFAM" id="SSF56731">
    <property type="entry name" value="DNA primase core"/>
    <property type="match status" value="1"/>
</dbReference>
<keyword evidence="9" id="KW-0460">Magnesium</keyword>
<comment type="function">
    <text evidence="12 13">RNA polymerase that catalyzes the synthesis of short RNA molecules used as primers for DNA polymerase during DNA replication.</text>
</comment>
<keyword evidence="3 12" id="KW-0808">Transferase</keyword>
<dbReference type="InterPro" id="IPR034151">
    <property type="entry name" value="TOPRIM_DnaG_bac"/>
</dbReference>
<dbReference type="GO" id="GO:0003677">
    <property type="term" value="F:DNA binding"/>
    <property type="evidence" value="ECO:0007669"/>
    <property type="project" value="UniProtKB-KW"/>
</dbReference>
<dbReference type="OrthoDB" id="9803773at2"/>
<evidence type="ECO:0000256" key="15">
    <source>
        <dbReference type="SAM" id="MobiDB-lite"/>
    </source>
</evidence>
<keyword evidence="10 12" id="KW-0238">DNA-binding</keyword>
<evidence type="ECO:0000256" key="8">
    <source>
        <dbReference type="ARBA" id="ARBA00022833"/>
    </source>
</evidence>
<feature type="region of interest" description="Disordered" evidence="15">
    <location>
        <begin position="444"/>
        <end position="467"/>
    </location>
</feature>
<dbReference type="Pfam" id="PF08275">
    <property type="entry name" value="DNAG_N"/>
    <property type="match status" value="1"/>
</dbReference>
<feature type="domain" description="Toprim" evidence="16">
    <location>
        <begin position="269"/>
        <end position="351"/>
    </location>
</feature>
<protein>
    <recommendedName>
        <fullName evidence="12 13">DNA primase</fullName>
        <ecNumber evidence="12">2.7.7.101</ecNumber>
    </recommendedName>
</protein>
<keyword evidence="5 12" id="KW-0235">DNA replication</keyword>
<evidence type="ECO:0000256" key="9">
    <source>
        <dbReference type="ARBA" id="ARBA00022842"/>
    </source>
</evidence>
<evidence type="ECO:0000256" key="5">
    <source>
        <dbReference type="ARBA" id="ARBA00022705"/>
    </source>
</evidence>
<dbReference type="PANTHER" id="PTHR30313">
    <property type="entry name" value="DNA PRIMASE"/>
    <property type="match status" value="1"/>
</dbReference>
<evidence type="ECO:0000256" key="11">
    <source>
        <dbReference type="ARBA" id="ARBA00023163"/>
    </source>
</evidence>
<evidence type="ECO:0000256" key="6">
    <source>
        <dbReference type="ARBA" id="ARBA00022723"/>
    </source>
</evidence>
<dbReference type="Pfam" id="PF13155">
    <property type="entry name" value="Toprim_2"/>
    <property type="match status" value="1"/>
</dbReference>
<evidence type="ECO:0000313" key="17">
    <source>
        <dbReference type="EMBL" id="GEK90660.1"/>
    </source>
</evidence>
<evidence type="ECO:0000259" key="16">
    <source>
        <dbReference type="PROSITE" id="PS50880"/>
    </source>
</evidence>
<dbReference type="InterPro" id="IPR013264">
    <property type="entry name" value="DNAG_N"/>
</dbReference>
<dbReference type="GO" id="GO:0005737">
    <property type="term" value="C:cytoplasm"/>
    <property type="evidence" value="ECO:0007669"/>
    <property type="project" value="TreeGrafter"/>
</dbReference>
<dbReference type="PANTHER" id="PTHR30313:SF2">
    <property type="entry name" value="DNA PRIMASE"/>
    <property type="match status" value="1"/>
</dbReference>
<dbReference type="RefSeq" id="WP_146923058.1">
    <property type="nucleotide sequence ID" value="NZ_BJUY01000002.1"/>
</dbReference>
<dbReference type="InterPro" id="IPR050219">
    <property type="entry name" value="DnaG_primase"/>
</dbReference>
<keyword evidence="8 12" id="KW-0862">Zinc</keyword>
<dbReference type="Gene3D" id="3.40.1360.10">
    <property type="match status" value="1"/>
</dbReference>
<dbReference type="GO" id="GO:0003678">
    <property type="term" value="F:DNA helicase activity"/>
    <property type="evidence" value="ECO:0007669"/>
    <property type="project" value="InterPro"/>
</dbReference>
<dbReference type="InterPro" id="IPR006171">
    <property type="entry name" value="TOPRIM_dom"/>
</dbReference>
<gene>
    <name evidence="12 17" type="primary">dnaG</name>
    <name evidence="17" type="ORF">AKA01nite_02820</name>
</gene>
<dbReference type="GO" id="GO:0008270">
    <property type="term" value="F:zinc ion binding"/>
    <property type="evidence" value="ECO:0007669"/>
    <property type="project" value="UniProtKB-UniRule"/>
</dbReference>
<dbReference type="HAMAP" id="MF_00974">
    <property type="entry name" value="DNA_primase_DnaG"/>
    <property type="match status" value="1"/>
</dbReference>
<dbReference type="GO" id="GO:0006269">
    <property type="term" value="P:DNA replication, synthesis of primer"/>
    <property type="evidence" value="ECO:0007669"/>
    <property type="project" value="UniProtKB-UniRule"/>
</dbReference>
<keyword evidence="6 12" id="KW-0479">Metal-binding</keyword>
<evidence type="ECO:0000256" key="10">
    <source>
        <dbReference type="ARBA" id="ARBA00023125"/>
    </source>
</evidence>
<comment type="domain">
    <text evidence="12">Contains an N-terminal zinc-binding domain, a central core domain that contains the primase activity, and a C-terminal DnaB-binding domain.</text>
</comment>
<dbReference type="GO" id="GO:0003899">
    <property type="term" value="F:DNA-directed RNA polymerase activity"/>
    <property type="evidence" value="ECO:0007669"/>
    <property type="project" value="UniProtKB-UniRule"/>
</dbReference>
<evidence type="ECO:0000256" key="12">
    <source>
        <dbReference type="HAMAP-Rule" id="MF_00974"/>
    </source>
</evidence>
<keyword evidence="1 12" id="KW-0240">DNA-directed RNA polymerase</keyword>
<dbReference type="Gene3D" id="3.90.580.10">
    <property type="entry name" value="Zinc finger, CHC2-type domain"/>
    <property type="match status" value="1"/>
</dbReference>
<evidence type="ECO:0000256" key="4">
    <source>
        <dbReference type="ARBA" id="ARBA00022695"/>
    </source>
</evidence>
<keyword evidence="18" id="KW-1185">Reference proteome</keyword>
<dbReference type="InterPro" id="IPR030846">
    <property type="entry name" value="DnaG_bac"/>
</dbReference>
<dbReference type="Gene3D" id="3.90.980.10">
    <property type="entry name" value="DNA primase, catalytic core, N-terminal domain"/>
    <property type="match status" value="1"/>
</dbReference>
<sequence length="623" mass="71986">MSRIPEETINSIREKTDIVQVISQYLQLRSSGQNLFASCPFHDDKTPSFSVSKKKQIYHCFSCGRGGNVFGFLQEIEGISFVEAVAKTAELSDVEVDQSLFDQSRSSRFDPDSTKGKLLAVYEKAQLFYHHILMNTKAGEAALNYLIDRGITEESIETFKIGFSPPQREALKMYLENENLDDVDILKKSGLFSDREDDKFYDRFTNRILFPITDAKGQTVAFSGRIFLENGDQQRRTAKYMNSPETEIFNKRRILFNYDKARPIIRREGEVFLFEGFMDVISAWQAGIRNGLATMGTSLTEEQVHTLDKVTDHIVIAYDGDSAGLQAIKRATEFISEETHFSIEIAAFPEKMDPDDFIQKKGPEAFKDFLAHGRDTLMSFLMNYHKKEVNLDNESDQLKYIDKVLSELTRVTSAVEREMYLNQLSERFDLSIESLKEQLHGHIISSQKERRKQHHRRSDNQPVKKQEATQIIVHQNKNKMTAVMKAENALLYRLFTNDEVWQNITSLENELSFSVESNQLLFLLYEKFYHSHDYPNVQSFIDFLPDEKLKSKATEVMMLSLSEDIAPGEIEDYLDLICNRQPLENLIESKREELAEAKRSGDKDRQQSLSIEIINLYRQLKNK</sequence>
<dbReference type="InterPro" id="IPR036977">
    <property type="entry name" value="DNA_primase_Znf_CHC2"/>
</dbReference>
<dbReference type="EC" id="2.7.7.101" evidence="12"/>
<dbReference type="FunFam" id="3.90.580.10:FF:000001">
    <property type="entry name" value="DNA primase"/>
    <property type="match status" value="1"/>
</dbReference>
<comment type="cofactor">
    <cofactor evidence="12 13 14">
        <name>Zn(2+)</name>
        <dbReference type="ChEBI" id="CHEBI:29105"/>
    </cofactor>
    <text evidence="12 13 14">Binds 1 zinc ion per monomer.</text>
</comment>
<evidence type="ECO:0000313" key="18">
    <source>
        <dbReference type="Proteomes" id="UP000321662"/>
    </source>
</evidence>
<dbReference type="GO" id="GO:1990077">
    <property type="term" value="C:primosome complex"/>
    <property type="evidence" value="ECO:0007669"/>
    <property type="project" value="UniProtKB-KW"/>
</dbReference>
<dbReference type="SMART" id="SM00400">
    <property type="entry name" value="ZnF_CHCC"/>
    <property type="match status" value="1"/>
</dbReference>
<evidence type="ECO:0000256" key="3">
    <source>
        <dbReference type="ARBA" id="ARBA00022679"/>
    </source>
</evidence>
<comment type="caution">
    <text evidence="17">The sequence shown here is derived from an EMBL/GenBank/DDBJ whole genome shotgun (WGS) entry which is preliminary data.</text>
</comment>
<dbReference type="Proteomes" id="UP000321662">
    <property type="component" value="Unassembled WGS sequence"/>
</dbReference>
<evidence type="ECO:0000256" key="1">
    <source>
        <dbReference type="ARBA" id="ARBA00022478"/>
    </source>
</evidence>
<evidence type="ECO:0000256" key="13">
    <source>
        <dbReference type="PIRNR" id="PIRNR002811"/>
    </source>
</evidence>
<proteinExistence type="inferred from homology"/>
<dbReference type="AlphaFoldDB" id="A0A511AR32"/>
<dbReference type="InterPro" id="IPR006295">
    <property type="entry name" value="DNA_primase_DnaG"/>
</dbReference>
<comment type="similarity">
    <text evidence="12 13">Belongs to the DnaG primase family.</text>
</comment>
<dbReference type="InterPro" id="IPR002694">
    <property type="entry name" value="Znf_CHC2"/>
</dbReference>
<dbReference type="InterPro" id="IPR019475">
    <property type="entry name" value="DNA_primase_DnaB-bd"/>
</dbReference>
<dbReference type="SUPFAM" id="SSF57783">
    <property type="entry name" value="Zinc beta-ribbon"/>
    <property type="match status" value="1"/>
</dbReference>
<dbReference type="PIRSF" id="PIRSF002811">
    <property type="entry name" value="DnaG"/>
    <property type="match status" value="1"/>
</dbReference>
<dbReference type="NCBIfam" id="TIGR01391">
    <property type="entry name" value="dnaG"/>
    <property type="match status" value="1"/>
</dbReference>
<comment type="subunit">
    <text evidence="12">Monomer. Interacts with DnaB.</text>
</comment>
<dbReference type="EMBL" id="BJUY01000002">
    <property type="protein sequence ID" value="GEK90660.1"/>
    <property type="molecule type" value="Genomic_DNA"/>
</dbReference>
<evidence type="ECO:0000256" key="2">
    <source>
        <dbReference type="ARBA" id="ARBA00022515"/>
    </source>
</evidence>
<dbReference type="SMART" id="SM00493">
    <property type="entry name" value="TOPRIM"/>
    <property type="match status" value="1"/>
</dbReference>
<reference evidence="17 18" key="1">
    <citation type="submission" date="2019-07" db="EMBL/GenBank/DDBJ databases">
        <title>Whole genome shotgun sequence of Alkalibacterium kapii NBRC 103247.</title>
        <authorList>
            <person name="Hosoyama A."/>
            <person name="Uohara A."/>
            <person name="Ohji S."/>
            <person name="Ichikawa N."/>
        </authorList>
    </citation>
    <scope>NUCLEOTIDE SEQUENCE [LARGE SCALE GENOMIC DNA]</scope>
    <source>
        <strain evidence="17 18">NBRC 103247</strain>
    </source>
</reference>
<dbReference type="Gene3D" id="1.10.860.10">
    <property type="entry name" value="DNAb Helicase, Chain A"/>
    <property type="match status" value="1"/>
</dbReference>
<keyword evidence="7 12" id="KW-0863">Zinc-finger</keyword>